<dbReference type="OrthoDB" id="1906820at2759"/>
<dbReference type="GO" id="GO:0004523">
    <property type="term" value="F:RNA-DNA hybrid ribonuclease activity"/>
    <property type="evidence" value="ECO:0007669"/>
    <property type="project" value="InterPro"/>
</dbReference>
<dbReference type="PANTHER" id="PTHR47074">
    <property type="entry name" value="BNAC02G40300D PROTEIN"/>
    <property type="match status" value="1"/>
</dbReference>
<dbReference type="Proteomes" id="UP000235220">
    <property type="component" value="Chromosome 3"/>
</dbReference>
<protein>
    <submittedName>
        <fullName evidence="2">Uncharacterized protein LOC108999325</fullName>
    </submittedName>
</protein>
<dbReference type="SUPFAM" id="SSF53098">
    <property type="entry name" value="Ribonuclease H-like"/>
    <property type="match status" value="1"/>
</dbReference>
<dbReference type="InterPro" id="IPR012337">
    <property type="entry name" value="RNaseH-like_sf"/>
</dbReference>
<dbReference type="GO" id="GO:0003676">
    <property type="term" value="F:nucleic acid binding"/>
    <property type="evidence" value="ECO:0007669"/>
    <property type="project" value="InterPro"/>
</dbReference>
<evidence type="ECO:0000313" key="1">
    <source>
        <dbReference type="Proteomes" id="UP000235220"/>
    </source>
</evidence>
<dbReference type="Gene3D" id="3.30.420.10">
    <property type="entry name" value="Ribonuclease H-like superfamily/Ribonuclease H"/>
    <property type="match status" value="1"/>
</dbReference>
<accession>A0A2I4FJE0</accession>
<name>A0A2I4FJE0_JUGRE</name>
<dbReference type="CDD" id="cd06222">
    <property type="entry name" value="RNase_H_like"/>
    <property type="match status" value="1"/>
</dbReference>
<reference evidence="2" key="1">
    <citation type="submission" date="2025-08" db="UniProtKB">
        <authorList>
            <consortium name="RefSeq"/>
        </authorList>
    </citation>
    <scope>IDENTIFICATION</scope>
    <source>
        <tissue evidence="2">Leaves</tissue>
    </source>
</reference>
<proteinExistence type="predicted"/>
<dbReference type="InterPro" id="IPR052929">
    <property type="entry name" value="RNase_H-like_EbsB-rel"/>
</dbReference>
<keyword evidence="1" id="KW-1185">Reference proteome</keyword>
<dbReference type="RefSeq" id="XP_018831757.1">
    <property type="nucleotide sequence ID" value="XM_018976212.1"/>
</dbReference>
<organism evidence="1 2">
    <name type="scientific">Juglans regia</name>
    <name type="common">English walnut</name>
    <dbReference type="NCBI Taxonomy" id="51240"/>
    <lineage>
        <taxon>Eukaryota</taxon>
        <taxon>Viridiplantae</taxon>
        <taxon>Streptophyta</taxon>
        <taxon>Embryophyta</taxon>
        <taxon>Tracheophyta</taxon>
        <taxon>Spermatophyta</taxon>
        <taxon>Magnoliopsida</taxon>
        <taxon>eudicotyledons</taxon>
        <taxon>Gunneridae</taxon>
        <taxon>Pentapetalae</taxon>
        <taxon>rosids</taxon>
        <taxon>fabids</taxon>
        <taxon>Fagales</taxon>
        <taxon>Juglandaceae</taxon>
        <taxon>Juglans</taxon>
    </lineage>
</organism>
<dbReference type="GeneID" id="108999325"/>
<evidence type="ECO:0000313" key="2">
    <source>
        <dbReference type="RefSeq" id="XP_018831757.1"/>
    </source>
</evidence>
<dbReference type="PANTHER" id="PTHR47074:SF48">
    <property type="entry name" value="POLYNUCLEOTIDYL TRANSFERASE, RIBONUCLEASE H-LIKE SUPERFAMILY PROTEIN"/>
    <property type="match status" value="1"/>
</dbReference>
<dbReference type="Pfam" id="PF13456">
    <property type="entry name" value="RVT_3"/>
    <property type="match status" value="1"/>
</dbReference>
<dbReference type="InterPro" id="IPR044730">
    <property type="entry name" value="RNase_H-like_dom_plant"/>
</dbReference>
<dbReference type="Gramene" id="Jr03_19800_p1">
    <property type="protein sequence ID" value="cds.Jr03_19800_p1"/>
    <property type="gene ID" value="Jr03_19800"/>
</dbReference>
<sequence>MDSRITQEFAVVARKIWWRRNKFLFEGTFAHPNAVVREARGTLDLLVEEDSRLARGQTNTQVEDWQAPPSNWIKLNWDSAVNKVNGVIGVGVTVRDSLGYTIATKQTNKILFPDPLLAEAFGALKAVQFGVELGLSQVVVEGDSLQVINALRSDIEGCNSVSMYVSEAKLILQNFAKWEVSHVRRNGNAMAHLLAKEALSIHDDIVTMGVLPSCFPLD</sequence>
<gene>
    <name evidence="2" type="primary">LOC108999325</name>
</gene>
<dbReference type="InterPro" id="IPR002156">
    <property type="entry name" value="RNaseH_domain"/>
</dbReference>
<dbReference type="AlphaFoldDB" id="A0A2I4FJE0"/>
<dbReference type="InterPro" id="IPR036397">
    <property type="entry name" value="RNaseH_sf"/>
</dbReference>
<dbReference type="KEGG" id="jre:108999325"/>